<keyword evidence="3" id="KW-1003">Cell membrane</keyword>
<evidence type="ECO:0000256" key="5">
    <source>
        <dbReference type="ARBA" id="ARBA00022960"/>
    </source>
</evidence>
<keyword evidence="4 8" id="KW-0812">Transmembrane</keyword>
<dbReference type="Proteomes" id="UP001207408">
    <property type="component" value="Unassembled WGS sequence"/>
</dbReference>
<evidence type="ECO:0000256" key="6">
    <source>
        <dbReference type="ARBA" id="ARBA00022989"/>
    </source>
</evidence>
<dbReference type="GO" id="GO:0008360">
    <property type="term" value="P:regulation of cell shape"/>
    <property type="evidence" value="ECO:0007669"/>
    <property type="project" value="UniProtKB-KW"/>
</dbReference>
<comment type="subcellular location">
    <subcellularLocation>
        <location evidence="1">Cell membrane</location>
        <topology evidence="1">Multi-pass membrane protein</topology>
    </subcellularLocation>
</comment>
<evidence type="ECO:0000256" key="4">
    <source>
        <dbReference type="ARBA" id="ARBA00022692"/>
    </source>
</evidence>
<reference evidence="9" key="1">
    <citation type="submission" date="2022-10" db="EMBL/GenBank/DDBJ databases">
        <authorList>
            <person name="Yu W.X."/>
        </authorList>
    </citation>
    <scope>NUCLEOTIDE SEQUENCE</scope>
    <source>
        <strain evidence="9">D04</strain>
    </source>
</reference>
<evidence type="ECO:0000313" key="10">
    <source>
        <dbReference type="Proteomes" id="UP001207408"/>
    </source>
</evidence>
<comment type="similarity">
    <text evidence="2">Belongs to the MreD family.</text>
</comment>
<keyword evidence="6 8" id="KW-1133">Transmembrane helix</keyword>
<evidence type="ECO:0000256" key="7">
    <source>
        <dbReference type="ARBA" id="ARBA00023136"/>
    </source>
</evidence>
<gene>
    <name evidence="9" type="primary">mreD</name>
    <name evidence="9" type="ORF">OM074_12570</name>
</gene>
<accession>A0AAE3MFI4</accession>
<name>A0AAE3MFI4_9BACT</name>
<organism evidence="9 10">
    <name type="scientific">Plebeiibacterium marinum</name>
    <dbReference type="NCBI Taxonomy" id="2992111"/>
    <lineage>
        <taxon>Bacteria</taxon>
        <taxon>Pseudomonadati</taxon>
        <taxon>Bacteroidota</taxon>
        <taxon>Bacteroidia</taxon>
        <taxon>Marinilabiliales</taxon>
        <taxon>Marinilabiliaceae</taxon>
        <taxon>Plebeiibacterium</taxon>
    </lineage>
</organism>
<feature type="transmembrane region" description="Helical" evidence="8">
    <location>
        <begin position="144"/>
        <end position="166"/>
    </location>
</feature>
<comment type="caution">
    <text evidence="9">The sequence shown here is derived from an EMBL/GenBank/DDBJ whole genome shotgun (WGS) entry which is preliminary data.</text>
</comment>
<evidence type="ECO:0000256" key="8">
    <source>
        <dbReference type="SAM" id="Phobius"/>
    </source>
</evidence>
<dbReference type="AlphaFoldDB" id="A0AAE3MFI4"/>
<dbReference type="GO" id="GO:0005886">
    <property type="term" value="C:plasma membrane"/>
    <property type="evidence" value="ECO:0007669"/>
    <property type="project" value="UniProtKB-SubCell"/>
</dbReference>
<evidence type="ECO:0000256" key="3">
    <source>
        <dbReference type="ARBA" id="ARBA00022475"/>
    </source>
</evidence>
<sequence length="172" mass="20109">MIRLIPRYIFNFFFFVLLQVLILNKIEFSGFINPYLYVLFVLTLPFETPGWFLLVLAGVLGLSIDMFSNTPGMHMAATLLLAYIRPYILLRIAPRDGYEPGTLPTPSFYGFPWFFKYAVILVLIHHFLYFIIEAFSFTHIIEILARTVFSTVFTLVIMGVTLLFNYQKRKRI</sequence>
<dbReference type="RefSeq" id="WP_301199922.1">
    <property type="nucleotide sequence ID" value="NZ_JAPDPI010000024.1"/>
</dbReference>
<proteinExistence type="inferred from homology"/>
<evidence type="ECO:0000256" key="1">
    <source>
        <dbReference type="ARBA" id="ARBA00004651"/>
    </source>
</evidence>
<protein>
    <submittedName>
        <fullName evidence="9">Rod shape-determining protein MreD</fullName>
    </submittedName>
</protein>
<dbReference type="InterPro" id="IPR007227">
    <property type="entry name" value="Cell_shape_determining_MreD"/>
</dbReference>
<keyword evidence="10" id="KW-1185">Reference proteome</keyword>
<keyword evidence="7 8" id="KW-0472">Membrane</keyword>
<dbReference type="EMBL" id="JAPDPI010000024">
    <property type="protein sequence ID" value="MCW3806461.1"/>
    <property type="molecule type" value="Genomic_DNA"/>
</dbReference>
<feature type="transmembrane region" description="Helical" evidence="8">
    <location>
        <begin position="114"/>
        <end position="132"/>
    </location>
</feature>
<feature type="transmembrane region" description="Helical" evidence="8">
    <location>
        <begin position="6"/>
        <end position="23"/>
    </location>
</feature>
<evidence type="ECO:0000256" key="2">
    <source>
        <dbReference type="ARBA" id="ARBA00007776"/>
    </source>
</evidence>
<evidence type="ECO:0000313" key="9">
    <source>
        <dbReference type="EMBL" id="MCW3806461.1"/>
    </source>
</evidence>
<feature type="transmembrane region" description="Helical" evidence="8">
    <location>
        <begin position="72"/>
        <end position="93"/>
    </location>
</feature>
<dbReference type="NCBIfam" id="TIGR03426">
    <property type="entry name" value="shape_MreD"/>
    <property type="match status" value="1"/>
</dbReference>
<feature type="transmembrane region" description="Helical" evidence="8">
    <location>
        <begin position="35"/>
        <end position="60"/>
    </location>
</feature>
<keyword evidence="5" id="KW-0133">Cell shape</keyword>